<dbReference type="PANTHER" id="PTHR11265">
    <property type="entry name" value="S-ADENOSYL-METHYLTRANSFERASE MRAW"/>
    <property type="match status" value="1"/>
</dbReference>
<keyword evidence="6" id="KW-0963">Cytoplasm</keyword>
<dbReference type="OrthoDB" id="9806637at2"/>
<dbReference type="InterPro" id="IPR029063">
    <property type="entry name" value="SAM-dependent_MTases_sf"/>
</dbReference>
<evidence type="ECO:0000313" key="7">
    <source>
        <dbReference type="EMBL" id="ADD79742.1"/>
    </source>
</evidence>
<feature type="binding site" evidence="6">
    <location>
        <position position="107"/>
    </location>
    <ligand>
        <name>S-adenosyl-L-methionine</name>
        <dbReference type="ChEBI" id="CHEBI:59789"/>
    </ligand>
</feature>
<dbReference type="GO" id="GO:0005737">
    <property type="term" value="C:cytoplasm"/>
    <property type="evidence" value="ECO:0007669"/>
    <property type="project" value="UniProtKB-SubCell"/>
</dbReference>
<comment type="function">
    <text evidence="6">Specifically methylates the N4 position of cytidine in position 1402 (C1402) of 16S rRNA.</text>
</comment>
<evidence type="ECO:0000256" key="6">
    <source>
        <dbReference type="HAMAP-Rule" id="MF_01007"/>
    </source>
</evidence>
<organism evidence="7 8">
    <name type="scientific">Riesia pediculicola (strain USDA)</name>
    <dbReference type="NCBI Taxonomy" id="515618"/>
    <lineage>
        <taxon>Bacteria</taxon>
        <taxon>Pseudomonadati</taxon>
        <taxon>Pseudomonadota</taxon>
        <taxon>Gammaproteobacteria</taxon>
        <taxon>Enterobacterales</taxon>
        <taxon>Enterobacteriaceae</taxon>
        <taxon>Candidatus Riesia</taxon>
    </lineage>
</organism>
<evidence type="ECO:0000256" key="4">
    <source>
        <dbReference type="ARBA" id="ARBA00022679"/>
    </source>
</evidence>
<keyword evidence="5 6" id="KW-0949">S-adenosyl-L-methionine</keyword>
<keyword evidence="3 6" id="KW-0489">Methyltransferase</keyword>
<feature type="binding site" evidence="6">
    <location>
        <position position="54"/>
    </location>
    <ligand>
        <name>S-adenosyl-L-methionine</name>
        <dbReference type="ChEBI" id="CHEBI:59789"/>
    </ligand>
</feature>
<dbReference type="GO" id="GO:0071424">
    <property type="term" value="F:rRNA (cytosine-N4-)-methyltransferase activity"/>
    <property type="evidence" value="ECO:0007669"/>
    <property type="project" value="UniProtKB-UniRule"/>
</dbReference>
<comment type="similarity">
    <text evidence="1 6">Belongs to the methyltransferase superfamily. RsmH family.</text>
</comment>
<keyword evidence="4 6" id="KW-0808">Transferase</keyword>
<dbReference type="PIRSF" id="PIRSF004486">
    <property type="entry name" value="MraW"/>
    <property type="match status" value="1"/>
</dbReference>
<dbReference type="KEGG" id="rip:RIEPE_0489"/>
<dbReference type="RefSeq" id="WP_013087727.1">
    <property type="nucleotide sequence ID" value="NC_014109.1"/>
</dbReference>
<dbReference type="Pfam" id="PF01795">
    <property type="entry name" value="Methyltransf_5"/>
    <property type="match status" value="1"/>
</dbReference>
<dbReference type="HAMAP" id="MF_01007">
    <property type="entry name" value="16SrRNA_methyltr_H"/>
    <property type="match status" value="1"/>
</dbReference>
<protein>
    <recommendedName>
        <fullName evidence="6">Ribosomal RNA small subunit methyltransferase H</fullName>
        <ecNumber evidence="6">2.1.1.199</ecNumber>
    </recommendedName>
    <alternativeName>
        <fullName evidence="6">16S rRNA m(4)C1402 methyltransferase</fullName>
    </alternativeName>
    <alternativeName>
        <fullName evidence="6">rRNA (cytosine-N(4)-)-methyltransferase RsmH</fullName>
    </alternativeName>
</protein>
<evidence type="ECO:0000256" key="5">
    <source>
        <dbReference type="ARBA" id="ARBA00022691"/>
    </source>
</evidence>
<dbReference type="GO" id="GO:0070475">
    <property type="term" value="P:rRNA base methylation"/>
    <property type="evidence" value="ECO:0007669"/>
    <property type="project" value="UniProtKB-UniRule"/>
</dbReference>
<accession>D4G8R9</accession>
<gene>
    <name evidence="7" type="primary">mraW</name>
    <name evidence="6" type="synonym">rsmH</name>
    <name evidence="7" type="ordered locus">RIEPE_0489</name>
</gene>
<dbReference type="Gene3D" id="1.10.150.170">
    <property type="entry name" value="Putative methyltransferase TM0872, insert domain"/>
    <property type="match status" value="1"/>
</dbReference>
<feature type="binding site" evidence="6">
    <location>
        <position position="100"/>
    </location>
    <ligand>
        <name>S-adenosyl-L-methionine</name>
        <dbReference type="ChEBI" id="CHEBI:59789"/>
    </ligand>
</feature>
<dbReference type="InterPro" id="IPR023397">
    <property type="entry name" value="SAM-dep_MeTrfase_MraW_recog"/>
</dbReference>
<dbReference type="HOGENOM" id="CLU_038422_2_0_6"/>
<reference evidence="7" key="1">
    <citation type="submission" date="2008-05" db="EMBL/GenBank/DDBJ databases">
        <title>Genome sequence of Riesia pediculicola USDA.</title>
        <authorList>
            <person name="Kirkness E.F."/>
        </authorList>
    </citation>
    <scope>NUCLEOTIDE SEQUENCE [LARGE SCALE GENOMIC DNA]</scope>
    <source>
        <strain evidence="7">USDA</strain>
    </source>
</reference>
<proteinExistence type="inferred from homology"/>
<comment type="catalytic activity">
    <reaction evidence="6">
        <text>cytidine(1402) in 16S rRNA + S-adenosyl-L-methionine = N(4)-methylcytidine(1402) in 16S rRNA + S-adenosyl-L-homocysteine + H(+)</text>
        <dbReference type="Rhea" id="RHEA:42928"/>
        <dbReference type="Rhea" id="RHEA-COMP:10286"/>
        <dbReference type="Rhea" id="RHEA-COMP:10287"/>
        <dbReference type="ChEBI" id="CHEBI:15378"/>
        <dbReference type="ChEBI" id="CHEBI:57856"/>
        <dbReference type="ChEBI" id="CHEBI:59789"/>
        <dbReference type="ChEBI" id="CHEBI:74506"/>
        <dbReference type="ChEBI" id="CHEBI:82748"/>
        <dbReference type="EC" id="2.1.1.199"/>
    </reaction>
</comment>
<evidence type="ECO:0000256" key="1">
    <source>
        <dbReference type="ARBA" id="ARBA00010396"/>
    </source>
</evidence>
<dbReference type="Proteomes" id="UP000001700">
    <property type="component" value="Chromosome"/>
</dbReference>
<dbReference type="eggNOG" id="COG0275">
    <property type="taxonomic scope" value="Bacteria"/>
</dbReference>
<dbReference type="EMBL" id="CP001085">
    <property type="protein sequence ID" value="ADD79742.1"/>
    <property type="molecule type" value="Genomic_DNA"/>
</dbReference>
<feature type="binding site" evidence="6">
    <location>
        <begin position="34"/>
        <end position="36"/>
    </location>
    <ligand>
        <name>S-adenosyl-L-methionine</name>
        <dbReference type="ChEBI" id="CHEBI:59789"/>
    </ligand>
</feature>
<comment type="subcellular location">
    <subcellularLocation>
        <location evidence="6">Cytoplasm</location>
    </subcellularLocation>
</comment>
<dbReference type="SUPFAM" id="SSF81799">
    <property type="entry name" value="Putative methyltransferase TM0872, insert domain"/>
    <property type="match status" value="1"/>
</dbReference>
<name>D4G8R9_RIEPU</name>
<keyword evidence="2 6" id="KW-0698">rRNA processing</keyword>
<dbReference type="SUPFAM" id="SSF53335">
    <property type="entry name" value="S-adenosyl-L-methionine-dependent methyltransferases"/>
    <property type="match status" value="1"/>
</dbReference>
<dbReference type="EC" id="2.1.1.199" evidence="6"/>
<evidence type="ECO:0000256" key="3">
    <source>
        <dbReference type="ARBA" id="ARBA00022603"/>
    </source>
</evidence>
<evidence type="ECO:0000256" key="2">
    <source>
        <dbReference type="ARBA" id="ARBA00022552"/>
    </source>
</evidence>
<sequence>MKELNHIAVLPEEVIEGLNIKRDGTYIDCTFGQGGHSKLILSKLEKKGKLIAIDRDPKSISVAKKIKDSRFIIKHGLFSDIYQFAKEEKIVGKVNGILLDLGISMIQINDENRGFSFRRNGSLDMRMNPEVGIPAKKWLEKAKREEIELILRRYGEEKKSRKISRSIFRQNHKKNLKKITSTRQLVEIVSQIVSYKRKHPATRTFQAIRIHINNELEELKEVLEKSLMVLAPLSRIAVISFHSLESRIIKNFIKKYDSNSIINKKTFKKNIPEYIKLKLIEKIKPKRSEVYKNPKSRSALLRIIQFYIHE</sequence>
<dbReference type="NCBIfam" id="TIGR00006">
    <property type="entry name" value="16S rRNA (cytosine(1402)-N(4))-methyltransferase RsmH"/>
    <property type="match status" value="1"/>
</dbReference>
<dbReference type="Gene3D" id="3.40.50.150">
    <property type="entry name" value="Vaccinia Virus protein VP39"/>
    <property type="match status" value="1"/>
</dbReference>
<evidence type="ECO:0000313" key="8">
    <source>
        <dbReference type="Proteomes" id="UP000001700"/>
    </source>
</evidence>
<dbReference type="InterPro" id="IPR002903">
    <property type="entry name" value="RsmH"/>
</dbReference>
<keyword evidence="8" id="KW-1185">Reference proteome</keyword>
<dbReference type="AlphaFoldDB" id="D4G8R9"/>
<feature type="binding site" evidence="6">
    <location>
        <position position="78"/>
    </location>
    <ligand>
        <name>S-adenosyl-L-methionine</name>
        <dbReference type="ChEBI" id="CHEBI:59789"/>
    </ligand>
</feature>
<dbReference type="PANTHER" id="PTHR11265:SF0">
    <property type="entry name" value="12S RRNA N4-METHYLCYTIDINE METHYLTRANSFERASE"/>
    <property type="match status" value="1"/>
</dbReference>
<dbReference type="STRING" id="515618.RIEPE_0489"/>